<evidence type="ECO:0000313" key="3">
    <source>
        <dbReference type="Proteomes" id="UP000332933"/>
    </source>
</evidence>
<protein>
    <submittedName>
        <fullName evidence="2">Aste57867_15373 protein</fullName>
    </submittedName>
</protein>
<keyword evidence="3" id="KW-1185">Reference proteome</keyword>
<sequence>MNTCTVAAPALNALADPHANAVAPVYAPAIAIGDPLNINDVQAATVDVESRKRLREVDVNRVTADEMGAARVRRHVVLGEIAVDMYPGAGAPAWFAPAMRVALQPVLEALQPLIHAYECESRGIARIINSNVCQDIDTIQPLVDNQGAIPANLPAGLTLGMLKRLPLATVNALLVAYDQVPVGNAATRRRQLGVWFGLKQDFF</sequence>
<reference evidence="2 3" key="1">
    <citation type="submission" date="2019-03" db="EMBL/GenBank/DDBJ databases">
        <authorList>
            <person name="Gaulin E."/>
            <person name="Dumas B."/>
        </authorList>
    </citation>
    <scope>NUCLEOTIDE SEQUENCE [LARGE SCALE GENOMIC DNA]</scope>
    <source>
        <strain evidence="2">CBS 568.67</strain>
    </source>
</reference>
<evidence type="ECO:0000313" key="2">
    <source>
        <dbReference type="EMBL" id="VFT92179.1"/>
    </source>
</evidence>
<dbReference type="EMBL" id="VJMH01005662">
    <property type="protein sequence ID" value="KAF0693670.1"/>
    <property type="molecule type" value="Genomic_DNA"/>
</dbReference>
<accession>A0A485L3J5</accession>
<dbReference type="Proteomes" id="UP000332933">
    <property type="component" value="Unassembled WGS sequence"/>
</dbReference>
<gene>
    <name evidence="2" type="primary">Aste57867_15373</name>
    <name evidence="1" type="ORF">As57867_015317</name>
    <name evidence="2" type="ORF">ASTE57867_15373</name>
</gene>
<proteinExistence type="predicted"/>
<dbReference type="AlphaFoldDB" id="A0A485L3J5"/>
<reference evidence="1" key="2">
    <citation type="submission" date="2019-06" db="EMBL/GenBank/DDBJ databases">
        <title>Genomics analysis of Aphanomyces spp. identifies a new class of oomycete effector associated with host adaptation.</title>
        <authorList>
            <person name="Gaulin E."/>
        </authorList>
    </citation>
    <scope>NUCLEOTIDE SEQUENCE</scope>
    <source>
        <strain evidence="1">CBS 578.67</strain>
    </source>
</reference>
<organism evidence="2 3">
    <name type="scientific">Aphanomyces stellatus</name>
    <dbReference type="NCBI Taxonomy" id="120398"/>
    <lineage>
        <taxon>Eukaryota</taxon>
        <taxon>Sar</taxon>
        <taxon>Stramenopiles</taxon>
        <taxon>Oomycota</taxon>
        <taxon>Saprolegniomycetes</taxon>
        <taxon>Saprolegniales</taxon>
        <taxon>Verrucalvaceae</taxon>
        <taxon>Aphanomyces</taxon>
    </lineage>
</organism>
<evidence type="ECO:0000313" key="1">
    <source>
        <dbReference type="EMBL" id="KAF0693670.1"/>
    </source>
</evidence>
<dbReference type="OrthoDB" id="2420591at2759"/>
<dbReference type="EMBL" id="CAADRA010005683">
    <property type="protein sequence ID" value="VFT92179.1"/>
    <property type="molecule type" value="Genomic_DNA"/>
</dbReference>
<name>A0A485L3J5_9STRA</name>